<dbReference type="RefSeq" id="WP_120697409.1">
    <property type="nucleotide sequence ID" value="NZ_RBDX01000009.1"/>
</dbReference>
<reference evidence="3 4" key="1">
    <citation type="submission" date="2018-09" db="EMBL/GenBank/DDBJ databases">
        <title>Streptomyces sp. nov. DS1-2, an endophytic actinomycete isolated from roots of Dendrobium scabrilingue.</title>
        <authorList>
            <person name="Kuncharoen N."/>
            <person name="Kudo T."/>
            <person name="Ohkuma M."/>
            <person name="Yuki M."/>
            <person name="Tanasupawat S."/>
        </authorList>
    </citation>
    <scope>NUCLEOTIDE SEQUENCE [LARGE SCALE GENOMIC DNA]</scope>
    <source>
        <strain evidence="1 4">AZ1-7</strain>
        <strain evidence="2 3">DS1-2</strain>
    </source>
</reference>
<dbReference type="Proteomes" id="UP000268652">
    <property type="component" value="Unassembled WGS sequence"/>
</dbReference>
<evidence type="ECO:0000313" key="3">
    <source>
        <dbReference type="Proteomes" id="UP000268652"/>
    </source>
</evidence>
<keyword evidence="3" id="KW-1185">Reference proteome</keyword>
<name>A0A3A9W881_9ACTN</name>
<organism evidence="1 4">
    <name type="scientific">Streptomyces radicis</name>
    <dbReference type="NCBI Taxonomy" id="1750517"/>
    <lineage>
        <taxon>Bacteria</taxon>
        <taxon>Bacillati</taxon>
        <taxon>Actinomycetota</taxon>
        <taxon>Actinomycetes</taxon>
        <taxon>Kitasatosporales</taxon>
        <taxon>Streptomycetaceae</taxon>
        <taxon>Streptomyces</taxon>
    </lineage>
</organism>
<proteinExistence type="predicted"/>
<comment type="caution">
    <text evidence="1">The sequence shown here is derived from an EMBL/GenBank/DDBJ whole genome shotgun (WGS) entry which is preliminary data.</text>
</comment>
<dbReference type="EMBL" id="RBDY01000009">
    <property type="protein sequence ID" value="RKN22739.1"/>
    <property type="molecule type" value="Genomic_DNA"/>
</dbReference>
<dbReference type="EMBL" id="RBDX01000009">
    <property type="protein sequence ID" value="RKN09070.1"/>
    <property type="molecule type" value="Genomic_DNA"/>
</dbReference>
<evidence type="ECO:0000313" key="2">
    <source>
        <dbReference type="EMBL" id="RKN22739.1"/>
    </source>
</evidence>
<evidence type="ECO:0000313" key="4">
    <source>
        <dbReference type="Proteomes" id="UP000275024"/>
    </source>
</evidence>
<gene>
    <name evidence="2" type="ORF">D7318_14380</name>
    <name evidence="1" type="ORF">D7319_14175</name>
</gene>
<sequence>MATKLILDSEEVETLDDLDLDISWMPEQTPAVLRTSYGCSGIPTTTYGCTSLQLTRGTCNPPCC</sequence>
<dbReference type="OrthoDB" id="9889649at2"/>
<dbReference type="Proteomes" id="UP000275024">
    <property type="component" value="Unassembled WGS sequence"/>
</dbReference>
<dbReference type="AlphaFoldDB" id="A0A3A9W881"/>
<protein>
    <submittedName>
        <fullName evidence="1">Uncharacterized protein</fullName>
    </submittedName>
</protein>
<evidence type="ECO:0000313" key="1">
    <source>
        <dbReference type="EMBL" id="RKN09070.1"/>
    </source>
</evidence>
<accession>A0A3A9W881</accession>